<comment type="caution">
    <text evidence="7">The sequence shown here is derived from an EMBL/GenBank/DDBJ whole genome shotgun (WGS) entry which is preliminary data.</text>
</comment>
<proteinExistence type="inferred from homology"/>
<name>A0A170ZM31_9BACT</name>
<reference evidence="8" key="1">
    <citation type="submission" date="2016-04" db="EMBL/GenBank/DDBJ databases">
        <title>Draft genome sequence of Paludibacter jiangxiensis strain NM7.</title>
        <authorList>
            <person name="Qiu Y."/>
            <person name="Matsuura N."/>
            <person name="Ohashi A."/>
            <person name="Tourlousse M.D."/>
            <person name="Sekiguchi Y."/>
        </authorList>
    </citation>
    <scope>NUCLEOTIDE SEQUENCE [LARGE SCALE GENOMIC DNA]</scope>
    <source>
        <strain evidence="8">NM7</strain>
    </source>
</reference>
<dbReference type="STRING" id="681398.PJIAN_3121"/>
<evidence type="ECO:0000256" key="3">
    <source>
        <dbReference type="ARBA" id="ARBA00022692"/>
    </source>
</evidence>
<evidence type="ECO:0000256" key="4">
    <source>
        <dbReference type="ARBA" id="ARBA00022989"/>
    </source>
</evidence>
<feature type="transmembrane region" description="Helical" evidence="6">
    <location>
        <begin position="142"/>
        <end position="161"/>
    </location>
</feature>
<evidence type="ECO:0000256" key="1">
    <source>
        <dbReference type="ARBA" id="ARBA00004141"/>
    </source>
</evidence>
<evidence type="ECO:0000256" key="5">
    <source>
        <dbReference type="ARBA" id="ARBA00023136"/>
    </source>
</evidence>
<evidence type="ECO:0000313" key="8">
    <source>
        <dbReference type="Proteomes" id="UP000076586"/>
    </source>
</evidence>
<feature type="transmembrane region" description="Helical" evidence="6">
    <location>
        <begin position="23"/>
        <end position="44"/>
    </location>
</feature>
<dbReference type="GO" id="GO:0016020">
    <property type="term" value="C:membrane"/>
    <property type="evidence" value="ECO:0007669"/>
    <property type="project" value="UniProtKB-SubCell"/>
</dbReference>
<sequence length="232" mass="26031">MGNNDKYSARQIAAETQRYITKVYLWMSLALIITGGVAVWTASSPDLIDLFLGNEYVFMGLLISEFLLVAFLAGWVKRMSPEVASLVFLGYSVLNGLTFSVIFLTFTMSSIATTFFITAGTFAVMSIYGYFTNTDLTRWGNLLIMALFGLVIASFVNLLYQSETLDWITTYAGIFIFVGLIAYDTQKIKKMNMIGNEGSDDDKREAIIGALTLYLDFINLFLKLLRLFGRKK</sequence>
<reference evidence="8" key="2">
    <citation type="journal article" date="2017" name="Genome Announc.">
        <title>Draft genome sequence of Paludibacter jiangxiensis NM7(T), a propionate-producing fermentative bacterium.</title>
        <authorList>
            <person name="Qiu Y.-L."/>
            <person name="Tourlousse D.M."/>
            <person name="Matsuura N."/>
            <person name="Ohashi A."/>
            <person name="Sekiguchi Y."/>
        </authorList>
    </citation>
    <scope>NUCLEOTIDE SEQUENCE [LARGE SCALE GENOMIC DNA]</scope>
    <source>
        <strain evidence="8">NM7</strain>
    </source>
</reference>
<keyword evidence="5 6" id="KW-0472">Membrane</keyword>
<dbReference type="RefSeq" id="WP_068703456.1">
    <property type="nucleotide sequence ID" value="NZ_BDCR01000003.1"/>
</dbReference>
<dbReference type="InterPro" id="IPR006214">
    <property type="entry name" value="Bax_inhibitor_1-related"/>
</dbReference>
<organism evidence="7 8">
    <name type="scientific">Paludibacter jiangxiensis</name>
    <dbReference type="NCBI Taxonomy" id="681398"/>
    <lineage>
        <taxon>Bacteria</taxon>
        <taxon>Pseudomonadati</taxon>
        <taxon>Bacteroidota</taxon>
        <taxon>Bacteroidia</taxon>
        <taxon>Bacteroidales</taxon>
        <taxon>Paludibacteraceae</taxon>
        <taxon>Paludibacter</taxon>
    </lineage>
</organism>
<dbReference type="Proteomes" id="UP000076586">
    <property type="component" value="Unassembled WGS sequence"/>
</dbReference>
<dbReference type="CDD" id="cd10432">
    <property type="entry name" value="BI-1-like_bacterial"/>
    <property type="match status" value="1"/>
</dbReference>
<comment type="similarity">
    <text evidence="2 6">Belongs to the BI1 family.</text>
</comment>
<evidence type="ECO:0000256" key="6">
    <source>
        <dbReference type="RuleBase" id="RU004379"/>
    </source>
</evidence>
<evidence type="ECO:0008006" key="9">
    <source>
        <dbReference type="Google" id="ProtNLM"/>
    </source>
</evidence>
<feature type="transmembrane region" description="Helical" evidence="6">
    <location>
        <begin position="56"/>
        <end position="76"/>
    </location>
</feature>
<gene>
    <name evidence="7" type="ORF">PJIAN_3121</name>
</gene>
<keyword evidence="3 6" id="KW-0812">Transmembrane</keyword>
<dbReference type="OrthoDB" id="9793828at2"/>
<dbReference type="PANTHER" id="PTHR23291:SF50">
    <property type="entry name" value="PROTEIN LIFEGUARD 4"/>
    <property type="match status" value="1"/>
</dbReference>
<feature type="transmembrane region" description="Helical" evidence="6">
    <location>
        <begin position="83"/>
        <end position="104"/>
    </location>
</feature>
<evidence type="ECO:0000256" key="2">
    <source>
        <dbReference type="ARBA" id="ARBA00010350"/>
    </source>
</evidence>
<feature type="transmembrane region" description="Helical" evidence="6">
    <location>
        <begin position="110"/>
        <end position="130"/>
    </location>
</feature>
<dbReference type="PANTHER" id="PTHR23291">
    <property type="entry name" value="BAX INHIBITOR-RELATED"/>
    <property type="match status" value="1"/>
</dbReference>
<keyword evidence="4 6" id="KW-1133">Transmembrane helix</keyword>
<protein>
    <recommendedName>
        <fullName evidence="9">Modulator of FtsH protease</fullName>
    </recommendedName>
</protein>
<keyword evidence="8" id="KW-1185">Reference proteome</keyword>
<dbReference type="AlphaFoldDB" id="A0A170ZM31"/>
<dbReference type="EMBL" id="BDCR01000003">
    <property type="protein sequence ID" value="GAT62811.1"/>
    <property type="molecule type" value="Genomic_DNA"/>
</dbReference>
<comment type="subcellular location">
    <subcellularLocation>
        <location evidence="1">Membrane</location>
        <topology evidence="1">Multi-pass membrane protein</topology>
    </subcellularLocation>
</comment>
<feature type="transmembrane region" description="Helical" evidence="6">
    <location>
        <begin position="167"/>
        <end position="185"/>
    </location>
</feature>
<accession>A0A170ZM31</accession>
<evidence type="ECO:0000313" key="7">
    <source>
        <dbReference type="EMBL" id="GAT62811.1"/>
    </source>
</evidence>
<dbReference type="Pfam" id="PF01027">
    <property type="entry name" value="Bax1-I"/>
    <property type="match status" value="1"/>
</dbReference>